<dbReference type="PANTHER" id="PTHR32027:SF0">
    <property type="entry name" value="CYTOSINE DEAMINASE"/>
    <property type="match status" value="1"/>
</dbReference>
<dbReference type="GO" id="GO:0035888">
    <property type="term" value="F:isoguanine deaminase activity"/>
    <property type="evidence" value="ECO:0007669"/>
    <property type="project" value="TreeGrafter"/>
</dbReference>
<dbReference type="GO" id="GO:0006209">
    <property type="term" value="P:cytosine catabolic process"/>
    <property type="evidence" value="ECO:0007669"/>
    <property type="project" value="TreeGrafter"/>
</dbReference>
<dbReference type="GO" id="GO:0046872">
    <property type="term" value="F:metal ion binding"/>
    <property type="evidence" value="ECO:0007669"/>
    <property type="project" value="UniProtKB-KW"/>
</dbReference>
<evidence type="ECO:0000256" key="1">
    <source>
        <dbReference type="ARBA" id="ARBA00022723"/>
    </source>
</evidence>
<dbReference type="NCBIfam" id="NF006685">
    <property type="entry name" value="PRK09230.1"/>
    <property type="match status" value="1"/>
</dbReference>
<evidence type="ECO:0000256" key="2">
    <source>
        <dbReference type="ARBA" id="ARBA00022801"/>
    </source>
</evidence>
<reference evidence="4 5" key="1">
    <citation type="submission" date="2015-09" db="EMBL/GenBank/DDBJ databases">
        <title>Complete genome of Psychrobacter urativorans R10.10B.</title>
        <authorList>
            <person name="See-Too W.S."/>
            <person name="Chan K.G."/>
        </authorList>
    </citation>
    <scope>NUCLEOTIDE SEQUENCE [LARGE SCALE GENOMIC DNA]</scope>
    <source>
        <strain evidence="4 5">R10.10B</strain>
    </source>
</reference>
<name>A0A0M4U6B5_9GAMM</name>
<keyword evidence="5" id="KW-1185">Reference proteome</keyword>
<dbReference type="AlphaFoldDB" id="A0A0M4U6B5"/>
<dbReference type="STRING" id="45610.AOC03_04620"/>
<protein>
    <submittedName>
        <fullName evidence="4">Cytosine deaminase</fullName>
        <ecNumber evidence="4">3.5.4.1</ecNumber>
    </submittedName>
</protein>
<dbReference type="EC" id="3.5.4.1" evidence="4"/>
<dbReference type="InterPro" id="IPR013108">
    <property type="entry name" value="Amidohydro_3"/>
</dbReference>
<dbReference type="OrthoDB" id="9815027at2"/>
<accession>A0A0M4U6B5</accession>
<dbReference type="RefSeq" id="WP_062533812.1">
    <property type="nucleotide sequence ID" value="NZ_CP012678.1"/>
</dbReference>
<dbReference type="InterPro" id="IPR011059">
    <property type="entry name" value="Metal-dep_hydrolase_composite"/>
</dbReference>
<evidence type="ECO:0000313" key="4">
    <source>
        <dbReference type="EMBL" id="ALF59426.1"/>
    </source>
</evidence>
<dbReference type="GO" id="GO:0004131">
    <property type="term" value="F:cytosine deaminase activity"/>
    <property type="evidence" value="ECO:0007669"/>
    <property type="project" value="UniProtKB-EC"/>
</dbReference>
<dbReference type="FunFam" id="3.20.20.140:FF:000019">
    <property type="entry name" value="Cytosine deaminase"/>
    <property type="match status" value="1"/>
</dbReference>
<keyword evidence="2 4" id="KW-0378">Hydrolase</keyword>
<feature type="domain" description="Amidohydrolase 3" evidence="3">
    <location>
        <begin position="37"/>
        <end position="397"/>
    </location>
</feature>
<evidence type="ECO:0000313" key="5">
    <source>
        <dbReference type="Proteomes" id="UP000059847"/>
    </source>
</evidence>
<dbReference type="Pfam" id="PF07969">
    <property type="entry name" value="Amidohydro_3"/>
    <property type="match status" value="1"/>
</dbReference>
<dbReference type="Gene3D" id="3.20.20.140">
    <property type="entry name" value="Metal-dependent hydrolases"/>
    <property type="match status" value="1"/>
</dbReference>
<gene>
    <name evidence="4" type="ORF">AOC03_04620</name>
</gene>
<sequence length="418" mass="46767">MIKFTNANIYRNSAANEILVKDGVIQQIGKDLPAAEEEIDLKGRLVVPPYVDAHLHLDYVYTAGNAGATNDTGTLFEGIARWHDVKKTQSFEDAKERALKGIQEEVSKGVQFIRTHIDVCDPNLTGLKAMLELREELKNNVTIQIVAFPQEGMYAYKGGAEMVEEALKMGADCVGSIPHFEWAREIGEKSIHKTVELAMKYDKLIDVHCDETDDVMSRFVELLNALVMIEGIGSRTAASHTCSFGSADNAYAFRMMGLFEKSGMNFIALPTENAYLQGRQDTYPKRRGLTRVKEFWENNINVCFGQDSINDPWYPAGNGNLMNILDNGIHLAQTMSMPQLDSCLDLITFNGAKTLNIEDQYGLDVGKPANFLVLDADSPFEAVRQRADVLASIRNGKYLFKKPEPSYDIELDIFRKTK</sequence>
<dbReference type="PANTHER" id="PTHR32027">
    <property type="entry name" value="CYTOSINE DEAMINASE"/>
    <property type="match status" value="1"/>
</dbReference>
<dbReference type="InterPro" id="IPR032466">
    <property type="entry name" value="Metal_Hydrolase"/>
</dbReference>
<proteinExistence type="predicted"/>
<evidence type="ECO:0000259" key="3">
    <source>
        <dbReference type="Pfam" id="PF07969"/>
    </source>
</evidence>
<dbReference type="EMBL" id="CP012678">
    <property type="protein sequence ID" value="ALF59426.1"/>
    <property type="molecule type" value="Genomic_DNA"/>
</dbReference>
<dbReference type="CDD" id="cd01293">
    <property type="entry name" value="Bact_CD"/>
    <property type="match status" value="1"/>
</dbReference>
<dbReference type="InterPro" id="IPR052349">
    <property type="entry name" value="Metallo-hydrolase_Enzymes"/>
</dbReference>
<keyword evidence="1" id="KW-0479">Metal-binding</keyword>
<dbReference type="Proteomes" id="UP000059847">
    <property type="component" value="Chromosome"/>
</dbReference>
<dbReference type="Gene3D" id="2.30.40.10">
    <property type="entry name" value="Urease, subunit C, domain 1"/>
    <property type="match status" value="1"/>
</dbReference>
<dbReference type="SUPFAM" id="SSF51338">
    <property type="entry name" value="Composite domain of metallo-dependent hydrolases"/>
    <property type="match status" value="2"/>
</dbReference>
<organism evidence="4 5">
    <name type="scientific">Psychrobacter urativorans</name>
    <dbReference type="NCBI Taxonomy" id="45610"/>
    <lineage>
        <taxon>Bacteria</taxon>
        <taxon>Pseudomonadati</taxon>
        <taxon>Pseudomonadota</taxon>
        <taxon>Gammaproteobacteria</taxon>
        <taxon>Moraxellales</taxon>
        <taxon>Moraxellaceae</taxon>
        <taxon>Psychrobacter</taxon>
    </lineage>
</organism>
<dbReference type="KEGG" id="pur:AOC03_04620"/>
<dbReference type="SUPFAM" id="SSF51556">
    <property type="entry name" value="Metallo-dependent hydrolases"/>
    <property type="match status" value="1"/>
</dbReference>